<dbReference type="OrthoDB" id="214150at2"/>
<organism evidence="1 2">
    <name type="scientific">Roseivivax lentus</name>
    <dbReference type="NCBI Taxonomy" id="633194"/>
    <lineage>
        <taxon>Bacteria</taxon>
        <taxon>Pseudomonadati</taxon>
        <taxon>Pseudomonadota</taxon>
        <taxon>Alphaproteobacteria</taxon>
        <taxon>Rhodobacterales</taxon>
        <taxon>Roseobacteraceae</taxon>
        <taxon>Roseivivax</taxon>
    </lineage>
</organism>
<reference evidence="2" key="1">
    <citation type="submission" date="2017-01" db="EMBL/GenBank/DDBJ databases">
        <authorList>
            <person name="Varghese N."/>
            <person name="Submissions S."/>
        </authorList>
    </citation>
    <scope>NUCLEOTIDE SEQUENCE [LARGE SCALE GENOMIC DNA]</scope>
    <source>
        <strain evidence="2">DSM 29430</strain>
    </source>
</reference>
<dbReference type="Pfam" id="PF13376">
    <property type="entry name" value="OmdA"/>
    <property type="match status" value="1"/>
</dbReference>
<keyword evidence="2" id="KW-1185">Reference proteome</keyword>
<dbReference type="Proteomes" id="UP000186684">
    <property type="component" value="Unassembled WGS sequence"/>
</dbReference>
<evidence type="ECO:0000313" key="2">
    <source>
        <dbReference type="Proteomes" id="UP000186684"/>
    </source>
</evidence>
<dbReference type="AlphaFoldDB" id="A0A1N7NYY1"/>
<dbReference type="EMBL" id="FTOQ01000011">
    <property type="protein sequence ID" value="SIT03557.1"/>
    <property type="molecule type" value="Genomic_DNA"/>
</dbReference>
<name>A0A1N7NYY1_9RHOB</name>
<proteinExistence type="predicted"/>
<sequence length="68" mass="8487">MPDFVLQALEDHDLKTRYDQRPWYQRNDYLGWISRAKREETKMKRLNQMLDELRSGDAYMKMPWHARR</sequence>
<gene>
    <name evidence="1" type="ORF">SAMN05421759_11150</name>
</gene>
<dbReference type="RefSeq" id="WP_076449368.1">
    <property type="nucleotide sequence ID" value="NZ_FTOQ01000011.1"/>
</dbReference>
<accession>A0A1N7NYY1</accession>
<protein>
    <submittedName>
        <fullName evidence="1">Bacteriocin-protection, YdeI or OmpD-Associated</fullName>
    </submittedName>
</protein>
<evidence type="ECO:0000313" key="1">
    <source>
        <dbReference type="EMBL" id="SIT03557.1"/>
    </source>
</evidence>